<keyword evidence="2" id="KW-1185">Reference proteome</keyword>
<sequence>MGSERENSPFLSSFPWLLPISSLLPLLSLFFFSAGCFSVLHPLRFLLSFGALEKVILNKVLLVGTKTSTYIGQPVVPNAAVHAVVEEQGLNKKVTMFKYKKKKGYRRNIGPR</sequence>
<dbReference type="Proteomes" id="UP001060215">
    <property type="component" value="Chromosome 4"/>
</dbReference>
<evidence type="ECO:0000313" key="2">
    <source>
        <dbReference type="Proteomes" id="UP001060215"/>
    </source>
</evidence>
<reference evidence="1 2" key="1">
    <citation type="journal article" date="2022" name="Plant J.">
        <title>Chromosome-level genome of Camellia lanceoleosa provides a valuable resource for understanding genome evolution and self-incompatibility.</title>
        <authorList>
            <person name="Gong W."/>
            <person name="Xiao S."/>
            <person name="Wang L."/>
            <person name="Liao Z."/>
            <person name="Chang Y."/>
            <person name="Mo W."/>
            <person name="Hu G."/>
            <person name="Li W."/>
            <person name="Zhao G."/>
            <person name="Zhu H."/>
            <person name="Hu X."/>
            <person name="Ji K."/>
            <person name="Xiang X."/>
            <person name="Song Q."/>
            <person name="Yuan D."/>
            <person name="Jin S."/>
            <person name="Zhang L."/>
        </authorList>
    </citation>
    <scope>NUCLEOTIDE SEQUENCE [LARGE SCALE GENOMIC DNA]</scope>
    <source>
        <strain evidence="1">SQ_2022a</strain>
    </source>
</reference>
<organism evidence="1 2">
    <name type="scientific">Camellia lanceoleosa</name>
    <dbReference type="NCBI Taxonomy" id="1840588"/>
    <lineage>
        <taxon>Eukaryota</taxon>
        <taxon>Viridiplantae</taxon>
        <taxon>Streptophyta</taxon>
        <taxon>Embryophyta</taxon>
        <taxon>Tracheophyta</taxon>
        <taxon>Spermatophyta</taxon>
        <taxon>Magnoliopsida</taxon>
        <taxon>eudicotyledons</taxon>
        <taxon>Gunneridae</taxon>
        <taxon>Pentapetalae</taxon>
        <taxon>asterids</taxon>
        <taxon>Ericales</taxon>
        <taxon>Theaceae</taxon>
        <taxon>Camellia</taxon>
    </lineage>
</organism>
<gene>
    <name evidence="1" type="ORF">LOK49_LG05G02051</name>
</gene>
<evidence type="ECO:0000313" key="1">
    <source>
        <dbReference type="EMBL" id="KAI8014507.1"/>
    </source>
</evidence>
<accession>A0ACC0HLR0</accession>
<comment type="caution">
    <text evidence="1">The sequence shown here is derived from an EMBL/GenBank/DDBJ whole genome shotgun (WGS) entry which is preliminary data.</text>
</comment>
<name>A0ACC0HLR0_9ERIC</name>
<protein>
    <submittedName>
        <fullName evidence="1">Uncharacterized protein</fullName>
    </submittedName>
</protein>
<dbReference type="EMBL" id="CM045761">
    <property type="protein sequence ID" value="KAI8014507.1"/>
    <property type="molecule type" value="Genomic_DNA"/>
</dbReference>
<proteinExistence type="predicted"/>